<feature type="compositionally biased region" description="Basic and acidic residues" evidence="1">
    <location>
        <begin position="482"/>
        <end position="499"/>
    </location>
</feature>
<dbReference type="InParanoid" id="B4J0J2"/>
<gene>
    <name evidence="2" type="primary">Dgri\GH16484</name>
    <name evidence="2" type="ORF">Dgri_GH16484</name>
</gene>
<evidence type="ECO:0000256" key="1">
    <source>
        <dbReference type="SAM" id="MobiDB-lite"/>
    </source>
</evidence>
<dbReference type="EMBL" id="CH916366">
    <property type="protein sequence ID" value="EDV96828.1"/>
    <property type="molecule type" value="Genomic_DNA"/>
</dbReference>
<reference evidence="2 3" key="1">
    <citation type="journal article" date="2007" name="Nature">
        <title>Evolution of genes and genomes on the Drosophila phylogeny.</title>
        <authorList>
            <consortium name="Drosophila 12 Genomes Consortium"/>
            <person name="Clark A.G."/>
            <person name="Eisen M.B."/>
            <person name="Smith D.R."/>
            <person name="Bergman C.M."/>
            <person name="Oliver B."/>
            <person name="Markow T.A."/>
            <person name="Kaufman T.C."/>
            <person name="Kellis M."/>
            <person name="Gelbart W."/>
            <person name="Iyer V.N."/>
            <person name="Pollard D.A."/>
            <person name="Sackton T.B."/>
            <person name="Larracuente A.M."/>
            <person name="Singh N.D."/>
            <person name="Abad J.P."/>
            <person name="Abt D.N."/>
            <person name="Adryan B."/>
            <person name="Aguade M."/>
            <person name="Akashi H."/>
            <person name="Anderson W.W."/>
            <person name="Aquadro C.F."/>
            <person name="Ardell D.H."/>
            <person name="Arguello R."/>
            <person name="Artieri C.G."/>
            <person name="Barbash D.A."/>
            <person name="Barker D."/>
            <person name="Barsanti P."/>
            <person name="Batterham P."/>
            <person name="Batzoglou S."/>
            <person name="Begun D."/>
            <person name="Bhutkar A."/>
            <person name="Blanco E."/>
            <person name="Bosak S.A."/>
            <person name="Bradley R.K."/>
            <person name="Brand A.D."/>
            <person name="Brent M.R."/>
            <person name="Brooks A.N."/>
            <person name="Brown R.H."/>
            <person name="Butlin R.K."/>
            <person name="Caggese C."/>
            <person name="Calvi B.R."/>
            <person name="Bernardo de Carvalho A."/>
            <person name="Caspi A."/>
            <person name="Castrezana S."/>
            <person name="Celniker S.E."/>
            <person name="Chang J.L."/>
            <person name="Chapple C."/>
            <person name="Chatterji S."/>
            <person name="Chinwalla A."/>
            <person name="Civetta A."/>
            <person name="Clifton S.W."/>
            <person name="Comeron J.M."/>
            <person name="Costello J.C."/>
            <person name="Coyne J.A."/>
            <person name="Daub J."/>
            <person name="David R.G."/>
            <person name="Delcher A.L."/>
            <person name="Delehaunty K."/>
            <person name="Do C.B."/>
            <person name="Ebling H."/>
            <person name="Edwards K."/>
            <person name="Eickbush T."/>
            <person name="Evans J.D."/>
            <person name="Filipski A."/>
            <person name="Findeiss S."/>
            <person name="Freyhult E."/>
            <person name="Fulton L."/>
            <person name="Fulton R."/>
            <person name="Garcia A.C."/>
            <person name="Gardiner A."/>
            <person name="Garfield D.A."/>
            <person name="Garvin B.E."/>
            <person name="Gibson G."/>
            <person name="Gilbert D."/>
            <person name="Gnerre S."/>
            <person name="Godfrey J."/>
            <person name="Good R."/>
            <person name="Gotea V."/>
            <person name="Gravely B."/>
            <person name="Greenberg A.J."/>
            <person name="Griffiths-Jones S."/>
            <person name="Gross S."/>
            <person name="Guigo R."/>
            <person name="Gustafson E.A."/>
            <person name="Haerty W."/>
            <person name="Hahn M.W."/>
            <person name="Halligan D.L."/>
            <person name="Halpern A.L."/>
            <person name="Halter G.M."/>
            <person name="Han M.V."/>
            <person name="Heger A."/>
            <person name="Hillier L."/>
            <person name="Hinrichs A.S."/>
            <person name="Holmes I."/>
            <person name="Hoskins R.A."/>
            <person name="Hubisz M.J."/>
            <person name="Hultmark D."/>
            <person name="Huntley M.A."/>
            <person name="Jaffe D.B."/>
            <person name="Jagadeeshan S."/>
            <person name="Jeck W.R."/>
            <person name="Johnson J."/>
            <person name="Jones C.D."/>
            <person name="Jordan W.C."/>
            <person name="Karpen G.H."/>
            <person name="Kataoka E."/>
            <person name="Keightley P.D."/>
            <person name="Kheradpour P."/>
            <person name="Kirkness E.F."/>
            <person name="Koerich L.B."/>
            <person name="Kristiansen K."/>
            <person name="Kudrna D."/>
            <person name="Kulathinal R.J."/>
            <person name="Kumar S."/>
            <person name="Kwok R."/>
            <person name="Lander E."/>
            <person name="Langley C.H."/>
            <person name="Lapoint R."/>
            <person name="Lazzaro B.P."/>
            <person name="Lee S.J."/>
            <person name="Levesque L."/>
            <person name="Li R."/>
            <person name="Lin C.F."/>
            <person name="Lin M.F."/>
            <person name="Lindblad-Toh K."/>
            <person name="Llopart A."/>
            <person name="Long M."/>
            <person name="Low L."/>
            <person name="Lozovsky E."/>
            <person name="Lu J."/>
            <person name="Luo M."/>
            <person name="Machado C.A."/>
            <person name="Makalowski W."/>
            <person name="Marzo M."/>
            <person name="Matsuda M."/>
            <person name="Matzkin L."/>
            <person name="McAllister B."/>
            <person name="McBride C.S."/>
            <person name="McKernan B."/>
            <person name="McKernan K."/>
            <person name="Mendez-Lago M."/>
            <person name="Minx P."/>
            <person name="Mollenhauer M.U."/>
            <person name="Montooth K."/>
            <person name="Mount S.M."/>
            <person name="Mu X."/>
            <person name="Myers E."/>
            <person name="Negre B."/>
            <person name="Newfeld S."/>
            <person name="Nielsen R."/>
            <person name="Noor M.A."/>
            <person name="O'Grady P."/>
            <person name="Pachter L."/>
            <person name="Papaceit M."/>
            <person name="Parisi M.J."/>
            <person name="Parisi M."/>
            <person name="Parts L."/>
            <person name="Pedersen J.S."/>
            <person name="Pesole G."/>
            <person name="Phillippy A.M."/>
            <person name="Ponting C.P."/>
            <person name="Pop M."/>
            <person name="Porcelli D."/>
            <person name="Powell J.R."/>
            <person name="Prohaska S."/>
            <person name="Pruitt K."/>
            <person name="Puig M."/>
            <person name="Quesneville H."/>
            <person name="Ram K.R."/>
            <person name="Rand D."/>
            <person name="Rasmussen M.D."/>
            <person name="Reed L.K."/>
            <person name="Reenan R."/>
            <person name="Reily A."/>
            <person name="Remington K.A."/>
            <person name="Rieger T.T."/>
            <person name="Ritchie M.G."/>
            <person name="Robin C."/>
            <person name="Rogers Y.H."/>
            <person name="Rohde C."/>
            <person name="Rozas J."/>
            <person name="Rubenfield M.J."/>
            <person name="Ruiz A."/>
            <person name="Russo S."/>
            <person name="Salzberg S.L."/>
            <person name="Sanchez-Gracia A."/>
            <person name="Saranga D.J."/>
            <person name="Sato H."/>
            <person name="Schaeffer S.W."/>
            <person name="Schatz M.C."/>
            <person name="Schlenke T."/>
            <person name="Schwartz R."/>
            <person name="Segarra C."/>
            <person name="Singh R.S."/>
            <person name="Sirot L."/>
            <person name="Sirota M."/>
            <person name="Sisneros N.B."/>
            <person name="Smith C.D."/>
            <person name="Smith T.F."/>
            <person name="Spieth J."/>
            <person name="Stage D.E."/>
            <person name="Stark A."/>
            <person name="Stephan W."/>
            <person name="Strausberg R.L."/>
            <person name="Strempel S."/>
            <person name="Sturgill D."/>
            <person name="Sutton G."/>
            <person name="Sutton G.G."/>
            <person name="Tao W."/>
            <person name="Teichmann S."/>
            <person name="Tobari Y.N."/>
            <person name="Tomimura Y."/>
            <person name="Tsolas J.M."/>
            <person name="Valente V.L."/>
            <person name="Venter E."/>
            <person name="Venter J.C."/>
            <person name="Vicario S."/>
            <person name="Vieira F.G."/>
            <person name="Vilella A.J."/>
            <person name="Villasante A."/>
            <person name="Walenz B."/>
            <person name="Wang J."/>
            <person name="Wasserman M."/>
            <person name="Watts T."/>
            <person name="Wilson D."/>
            <person name="Wilson R.K."/>
            <person name="Wing R.A."/>
            <person name="Wolfner M.F."/>
            <person name="Wong A."/>
            <person name="Wong G.K."/>
            <person name="Wu C.I."/>
            <person name="Wu G."/>
            <person name="Yamamoto D."/>
            <person name="Yang H.P."/>
            <person name="Yang S.P."/>
            <person name="Yorke J.A."/>
            <person name="Yoshida K."/>
            <person name="Zdobnov E."/>
            <person name="Zhang P."/>
            <person name="Zhang Y."/>
            <person name="Zimin A.V."/>
            <person name="Baldwin J."/>
            <person name="Abdouelleil A."/>
            <person name="Abdulkadir J."/>
            <person name="Abebe A."/>
            <person name="Abera B."/>
            <person name="Abreu J."/>
            <person name="Acer S.C."/>
            <person name="Aftuck L."/>
            <person name="Alexander A."/>
            <person name="An P."/>
            <person name="Anderson E."/>
            <person name="Anderson S."/>
            <person name="Arachi H."/>
            <person name="Azer M."/>
            <person name="Bachantsang P."/>
            <person name="Barry A."/>
            <person name="Bayul T."/>
            <person name="Berlin A."/>
            <person name="Bessette D."/>
            <person name="Bloom T."/>
            <person name="Blye J."/>
            <person name="Boguslavskiy L."/>
            <person name="Bonnet C."/>
            <person name="Boukhgalter B."/>
            <person name="Bourzgui I."/>
            <person name="Brown A."/>
            <person name="Cahill P."/>
            <person name="Channer S."/>
            <person name="Cheshatsang Y."/>
            <person name="Chuda L."/>
            <person name="Citroen M."/>
            <person name="Collymore A."/>
            <person name="Cooke P."/>
            <person name="Costello M."/>
            <person name="D'Aco K."/>
            <person name="Daza R."/>
            <person name="De Haan G."/>
            <person name="DeGray S."/>
            <person name="DeMaso C."/>
            <person name="Dhargay N."/>
            <person name="Dooley K."/>
            <person name="Dooley E."/>
            <person name="Doricent M."/>
            <person name="Dorje P."/>
            <person name="Dorjee K."/>
            <person name="Dupes A."/>
            <person name="Elong R."/>
            <person name="Falk J."/>
            <person name="Farina A."/>
            <person name="Faro S."/>
            <person name="Ferguson D."/>
            <person name="Fisher S."/>
            <person name="Foley C.D."/>
            <person name="Franke A."/>
            <person name="Friedrich D."/>
            <person name="Gadbois L."/>
            <person name="Gearin G."/>
            <person name="Gearin C.R."/>
            <person name="Giannoukos G."/>
            <person name="Goode T."/>
            <person name="Graham J."/>
            <person name="Grandbois E."/>
            <person name="Grewal S."/>
            <person name="Gyaltsen K."/>
            <person name="Hafez N."/>
            <person name="Hagos B."/>
            <person name="Hall J."/>
            <person name="Henson C."/>
            <person name="Hollinger A."/>
            <person name="Honan T."/>
            <person name="Huard M.D."/>
            <person name="Hughes L."/>
            <person name="Hurhula B."/>
            <person name="Husby M.E."/>
            <person name="Kamat A."/>
            <person name="Kanga B."/>
            <person name="Kashin S."/>
            <person name="Khazanovich D."/>
            <person name="Kisner P."/>
            <person name="Lance K."/>
            <person name="Lara M."/>
            <person name="Lee W."/>
            <person name="Lennon N."/>
            <person name="Letendre F."/>
            <person name="LeVine R."/>
            <person name="Lipovsky A."/>
            <person name="Liu X."/>
            <person name="Liu J."/>
            <person name="Liu S."/>
            <person name="Lokyitsang T."/>
            <person name="Lokyitsang Y."/>
            <person name="Lubonja R."/>
            <person name="Lui A."/>
            <person name="MacDonald P."/>
            <person name="Magnisalis V."/>
            <person name="Maru K."/>
            <person name="Matthews C."/>
            <person name="McCusker W."/>
            <person name="McDonough S."/>
            <person name="Mehta T."/>
            <person name="Meldrim J."/>
            <person name="Meneus L."/>
            <person name="Mihai O."/>
            <person name="Mihalev A."/>
            <person name="Mihova T."/>
            <person name="Mittelman R."/>
            <person name="Mlenga V."/>
            <person name="Montmayeur A."/>
            <person name="Mulrain L."/>
            <person name="Navidi A."/>
            <person name="Naylor J."/>
            <person name="Negash T."/>
            <person name="Nguyen T."/>
            <person name="Nguyen N."/>
            <person name="Nicol R."/>
            <person name="Norbu C."/>
            <person name="Norbu N."/>
            <person name="Novod N."/>
            <person name="O'Neill B."/>
            <person name="Osman S."/>
            <person name="Markiewicz E."/>
            <person name="Oyono O.L."/>
            <person name="Patti C."/>
            <person name="Phunkhang P."/>
            <person name="Pierre F."/>
            <person name="Priest M."/>
            <person name="Raghuraman S."/>
            <person name="Rege F."/>
            <person name="Reyes R."/>
            <person name="Rise C."/>
            <person name="Rogov P."/>
            <person name="Ross K."/>
            <person name="Ryan E."/>
            <person name="Settipalli S."/>
            <person name="Shea T."/>
            <person name="Sherpa N."/>
            <person name="Shi L."/>
            <person name="Shih D."/>
            <person name="Sparrow T."/>
            <person name="Spaulding J."/>
            <person name="Stalker J."/>
            <person name="Stange-Thomann N."/>
            <person name="Stavropoulos S."/>
            <person name="Stone C."/>
            <person name="Strader C."/>
            <person name="Tesfaye S."/>
            <person name="Thomson T."/>
            <person name="Thoulutsang Y."/>
            <person name="Thoulutsang D."/>
            <person name="Topham K."/>
            <person name="Topping I."/>
            <person name="Tsamla T."/>
            <person name="Vassiliev H."/>
            <person name="Vo A."/>
            <person name="Wangchuk T."/>
            <person name="Wangdi T."/>
            <person name="Weiand M."/>
            <person name="Wilkinson J."/>
            <person name="Wilson A."/>
            <person name="Yadav S."/>
            <person name="Young G."/>
            <person name="Yu Q."/>
            <person name="Zembek L."/>
            <person name="Zhong D."/>
            <person name="Zimmer A."/>
            <person name="Zwirko Z."/>
            <person name="Jaffe D.B."/>
            <person name="Alvarez P."/>
            <person name="Brockman W."/>
            <person name="Butler J."/>
            <person name="Chin C."/>
            <person name="Gnerre S."/>
            <person name="Grabherr M."/>
            <person name="Kleber M."/>
            <person name="Mauceli E."/>
            <person name="MacCallum I."/>
        </authorList>
    </citation>
    <scope>NUCLEOTIDE SEQUENCE [LARGE SCALE GENOMIC DNA]</scope>
    <source>
        <strain evidence="3">Tucson 15287-2541.00</strain>
    </source>
</reference>
<keyword evidence="3" id="KW-1185">Reference proteome</keyword>
<feature type="region of interest" description="Disordered" evidence="1">
    <location>
        <begin position="453"/>
        <end position="499"/>
    </location>
</feature>
<organism evidence="3">
    <name type="scientific">Drosophila grimshawi</name>
    <name type="common">Hawaiian fruit fly</name>
    <name type="synonym">Idiomyia grimshawi</name>
    <dbReference type="NCBI Taxonomy" id="7222"/>
    <lineage>
        <taxon>Eukaryota</taxon>
        <taxon>Metazoa</taxon>
        <taxon>Ecdysozoa</taxon>
        <taxon>Arthropoda</taxon>
        <taxon>Hexapoda</taxon>
        <taxon>Insecta</taxon>
        <taxon>Pterygota</taxon>
        <taxon>Neoptera</taxon>
        <taxon>Endopterygota</taxon>
        <taxon>Diptera</taxon>
        <taxon>Brachycera</taxon>
        <taxon>Muscomorpha</taxon>
        <taxon>Ephydroidea</taxon>
        <taxon>Drosophilidae</taxon>
        <taxon>Drosophila</taxon>
        <taxon>Hawaiian Drosophila</taxon>
    </lineage>
</organism>
<dbReference type="Proteomes" id="UP000001070">
    <property type="component" value="Unassembled WGS sequence"/>
</dbReference>
<dbReference type="AlphaFoldDB" id="B4J0J2"/>
<protein>
    <submittedName>
        <fullName evidence="2">GH16484</fullName>
    </submittedName>
</protein>
<dbReference type="HOGENOM" id="CLU_546621_0_0_1"/>
<proteinExistence type="predicted"/>
<dbReference type="eggNOG" id="ENOG502S7AR">
    <property type="taxonomic scope" value="Eukaryota"/>
</dbReference>
<sequence>MSQHHSRGTSTINAKLRHSRVGQAFFTLKRPQVFQVRKSLVEYVDDELFGMNTSVFYQRIFILSKNVELKRESLVNPTVTEQRPSVTTASIVDGETATLRTAEVIFNDGDEQHYSQQSTEDGLPGNEGVDEADLPTKIADPIDPDLETLTRTFRFDEEAASTESEEEEYRKTEQVAPAPPKDIFAQFTDKLLALHKDCRELSYTPDPMCGIVVYMNEYTMMMLESGEDLMGIFCNKLLAIVDEFWQSNRVFLIEDHIKELYTKELVFRRIPAVFLNEKFPPSTPTDEYLMGKEHLIIKDKMCNICALIRDSLEPSHPAERATAHLSSMLQTELTSTNEFEQGDSDDEDGHSLRLNQSTSKAALLTRGVSEILPPEIFRRLLPEVQRIELVLSADRFYYTLEDFANLYGKVPFRPDDDGNFWPIQNNYVPPNIFKRTPFDINLTFADYAAEMKKRMQEEQEKAKADQEASDAYAAAQLQPTADRTERTSTHPRSEDADNE</sequence>
<feature type="compositionally biased region" description="Acidic residues" evidence="1">
    <location>
        <begin position="158"/>
        <end position="167"/>
    </location>
</feature>
<feature type="region of interest" description="Disordered" evidence="1">
    <location>
        <begin position="108"/>
        <end position="130"/>
    </location>
</feature>
<accession>B4J0J2</accession>
<dbReference type="PhylomeDB" id="B4J0J2"/>
<dbReference type="OMA" id="MDTSVFY"/>
<dbReference type="OrthoDB" id="548795at2759"/>
<evidence type="ECO:0000313" key="2">
    <source>
        <dbReference type="EMBL" id="EDV96828.1"/>
    </source>
</evidence>
<feature type="compositionally biased region" description="Basic and acidic residues" evidence="1">
    <location>
        <begin position="453"/>
        <end position="466"/>
    </location>
</feature>
<dbReference type="KEGG" id="dgr:6557160"/>
<feature type="region of interest" description="Disordered" evidence="1">
    <location>
        <begin position="157"/>
        <end position="176"/>
    </location>
</feature>
<evidence type="ECO:0000313" key="3">
    <source>
        <dbReference type="Proteomes" id="UP000001070"/>
    </source>
</evidence>
<name>B4J0J2_DROGR</name>